<comment type="caution">
    <text evidence="1">The sequence shown here is derived from an EMBL/GenBank/DDBJ whole genome shotgun (WGS) entry which is preliminary data.</text>
</comment>
<proteinExistence type="predicted"/>
<sequence length="247" mass="29544">MRRLNTDELLGKFRDYASDIEYCDFKDSSTKIDHFLYFLWDQAISKRILERIYEDFNSLKTILKDCEIQRPNHESTILIKQELVNRELQGAFGFFCIDDLYKSTGRRHDIYYINLGDLWYRAGGDYYTYQEKFNTHFFKPFTELFEWYMYESQTKKNADYFSMESQNLVLEELAEIKSMLVQNGIGQNIIFEEIEEQAELIKFLDKKNWLQHLEGKVFGLVSGKILESEQAEKLINQLQEFVNNIPK</sequence>
<keyword evidence="2" id="KW-1185">Reference proteome</keyword>
<gene>
    <name evidence="1" type="ORF">ACFOUT_01690</name>
</gene>
<dbReference type="Proteomes" id="UP001595814">
    <property type="component" value="Unassembled WGS sequence"/>
</dbReference>
<organism evidence="1 2">
    <name type="scientific">Euzebyella saccharophila</name>
    <dbReference type="NCBI Taxonomy" id="679664"/>
    <lineage>
        <taxon>Bacteria</taxon>
        <taxon>Pseudomonadati</taxon>
        <taxon>Bacteroidota</taxon>
        <taxon>Flavobacteriia</taxon>
        <taxon>Flavobacteriales</taxon>
        <taxon>Flavobacteriaceae</taxon>
        <taxon>Euzebyella</taxon>
    </lineage>
</organism>
<evidence type="ECO:0000313" key="1">
    <source>
        <dbReference type="EMBL" id="MFC4094566.1"/>
    </source>
</evidence>
<evidence type="ECO:0000313" key="2">
    <source>
        <dbReference type="Proteomes" id="UP001595814"/>
    </source>
</evidence>
<name>A0ABV8JLU4_9FLAO</name>
<dbReference type="EMBL" id="JBHSAW010000001">
    <property type="protein sequence ID" value="MFC4094566.1"/>
    <property type="molecule type" value="Genomic_DNA"/>
</dbReference>
<protein>
    <submittedName>
        <fullName evidence="1">Uncharacterized protein</fullName>
    </submittedName>
</protein>
<dbReference type="RefSeq" id="WP_192462792.1">
    <property type="nucleotide sequence ID" value="NZ_JACYFJ010000004.1"/>
</dbReference>
<reference evidence="2" key="1">
    <citation type="journal article" date="2019" name="Int. J. Syst. Evol. Microbiol.">
        <title>The Global Catalogue of Microorganisms (GCM) 10K type strain sequencing project: providing services to taxonomists for standard genome sequencing and annotation.</title>
        <authorList>
            <consortium name="The Broad Institute Genomics Platform"/>
            <consortium name="The Broad Institute Genome Sequencing Center for Infectious Disease"/>
            <person name="Wu L."/>
            <person name="Ma J."/>
        </authorList>
    </citation>
    <scope>NUCLEOTIDE SEQUENCE [LARGE SCALE GENOMIC DNA]</scope>
    <source>
        <strain evidence="2">CECT 7477</strain>
    </source>
</reference>
<accession>A0ABV8JLU4</accession>